<proteinExistence type="predicted"/>
<evidence type="ECO:0000313" key="1">
    <source>
        <dbReference type="EMBL" id="MEQ2301043.1"/>
    </source>
</evidence>
<sequence>MEGSKGCSFPRAVPQRGWTPELYIQNNININTNVSWIPFTDHHSFIYCSLPLPHILLVSIYYPDPLIEENESHKEKRILFLLMTKMWQRKSIYRNYLVNNL</sequence>
<reference evidence="1 2" key="1">
    <citation type="submission" date="2021-06" db="EMBL/GenBank/DDBJ databases">
        <authorList>
            <person name="Palmer J.M."/>
        </authorList>
    </citation>
    <scope>NUCLEOTIDE SEQUENCE [LARGE SCALE GENOMIC DNA]</scope>
    <source>
        <strain evidence="1 2">AS_MEX2019</strain>
        <tissue evidence="1">Muscle</tissue>
    </source>
</reference>
<gene>
    <name evidence="1" type="ORF">AMECASPLE_031950</name>
</gene>
<keyword evidence="2" id="KW-1185">Reference proteome</keyword>
<dbReference type="Proteomes" id="UP001469553">
    <property type="component" value="Unassembled WGS sequence"/>
</dbReference>
<protein>
    <submittedName>
        <fullName evidence="1">Uncharacterized protein</fullName>
    </submittedName>
</protein>
<accession>A0ABV0Z4B6</accession>
<organism evidence="1 2">
    <name type="scientific">Ameca splendens</name>
    <dbReference type="NCBI Taxonomy" id="208324"/>
    <lineage>
        <taxon>Eukaryota</taxon>
        <taxon>Metazoa</taxon>
        <taxon>Chordata</taxon>
        <taxon>Craniata</taxon>
        <taxon>Vertebrata</taxon>
        <taxon>Euteleostomi</taxon>
        <taxon>Actinopterygii</taxon>
        <taxon>Neopterygii</taxon>
        <taxon>Teleostei</taxon>
        <taxon>Neoteleostei</taxon>
        <taxon>Acanthomorphata</taxon>
        <taxon>Ovalentaria</taxon>
        <taxon>Atherinomorphae</taxon>
        <taxon>Cyprinodontiformes</taxon>
        <taxon>Goodeidae</taxon>
        <taxon>Ameca</taxon>
    </lineage>
</organism>
<dbReference type="EMBL" id="JAHRIP010051082">
    <property type="protein sequence ID" value="MEQ2301043.1"/>
    <property type="molecule type" value="Genomic_DNA"/>
</dbReference>
<comment type="caution">
    <text evidence="1">The sequence shown here is derived from an EMBL/GenBank/DDBJ whole genome shotgun (WGS) entry which is preliminary data.</text>
</comment>
<name>A0ABV0Z4B6_9TELE</name>
<evidence type="ECO:0000313" key="2">
    <source>
        <dbReference type="Proteomes" id="UP001469553"/>
    </source>
</evidence>